<proteinExistence type="predicted"/>
<evidence type="ECO:0000313" key="1">
    <source>
        <dbReference type="EMBL" id="QKE62789.1"/>
    </source>
</evidence>
<dbReference type="AlphaFoldDB" id="A0A6M8FFP9"/>
<accession>A0A6M8FFP9</accession>
<dbReference type="KEGG" id="pcam:HNE05_05250"/>
<organism evidence="1 2">
    <name type="scientific">Aquipseudomonas campi</name>
    <dbReference type="NCBI Taxonomy" id="2731681"/>
    <lineage>
        <taxon>Bacteria</taxon>
        <taxon>Pseudomonadati</taxon>
        <taxon>Pseudomonadota</taxon>
        <taxon>Gammaproteobacteria</taxon>
        <taxon>Pseudomonadales</taxon>
        <taxon>Pseudomonadaceae</taxon>
        <taxon>Aquipseudomonas</taxon>
    </lineage>
</organism>
<sequence length="123" mass="13704">MTTPHSLLDHADAQDCTVYRPDDLDPDADELELGDARILFTGAFVAPADWDALAREDYFDGHEEELFVTARIESEAVKGTQGYFVAEPGDYAAVVVDGEVQMYYVYDLADGSYVLIRDDETLE</sequence>
<name>A0A6M8FFP9_9GAMM</name>
<keyword evidence="2" id="KW-1185">Reference proteome</keyword>
<evidence type="ECO:0000313" key="2">
    <source>
        <dbReference type="Proteomes" id="UP000501379"/>
    </source>
</evidence>
<reference evidence="1" key="1">
    <citation type="submission" date="2020-07" db="EMBL/GenBank/DDBJ databases">
        <title>Nitrate ammonifying Pseudomonas campi sp. nov. isolated from German agricultural grassland.</title>
        <authorList>
            <person name="Timsy T."/>
            <person name="Ulrich A."/>
            <person name="Spanner T."/>
            <person name="Foesel B."/>
            <person name="Kolb S."/>
            <person name="Horn M.A."/>
            <person name="Behrendt U."/>
        </authorList>
    </citation>
    <scope>NUCLEOTIDE SEQUENCE</scope>
    <source>
        <strain evidence="1">S1-A32-2</strain>
    </source>
</reference>
<dbReference type="EMBL" id="CP053697">
    <property type="protein sequence ID" value="QKE62789.1"/>
    <property type="molecule type" value="Genomic_DNA"/>
</dbReference>
<dbReference type="Proteomes" id="UP000501379">
    <property type="component" value="Chromosome"/>
</dbReference>
<gene>
    <name evidence="1" type="ORF">HNE05_05250</name>
</gene>
<dbReference type="RefSeq" id="WP_173205157.1">
    <property type="nucleotide sequence ID" value="NZ_CP053697.2"/>
</dbReference>
<protein>
    <submittedName>
        <fullName evidence="1">Uncharacterized protein</fullName>
    </submittedName>
</protein>